<reference evidence="2" key="2">
    <citation type="journal article" date="2021" name="Microbiome">
        <title>Successional dynamics and alternative stable states in a saline activated sludge microbial community over 9 years.</title>
        <authorList>
            <person name="Wang Y."/>
            <person name="Ye J."/>
            <person name="Ju F."/>
            <person name="Liu L."/>
            <person name="Boyd J.A."/>
            <person name="Deng Y."/>
            <person name="Parks D.H."/>
            <person name="Jiang X."/>
            <person name="Yin X."/>
            <person name="Woodcroft B.J."/>
            <person name="Tyson G.W."/>
            <person name="Hugenholtz P."/>
            <person name="Polz M.F."/>
            <person name="Zhang T."/>
        </authorList>
    </citation>
    <scope>NUCLEOTIDE SEQUENCE</scope>
    <source>
        <strain evidence="2">HKST-UBA12</strain>
    </source>
</reference>
<dbReference type="Proteomes" id="UP000760819">
    <property type="component" value="Unassembled WGS sequence"/>
</dbReference>
<evidence type="ECO:0000259" key="1">
    <source>
        <dbReference type="Pfam" id="PF02518"/>
    </source>
</evidence>
<dbReference type="EMBL" id="JAGQLI010000007">
    <property type="protein sequence ID" value="MCA9378801.1"/>
    <property type="molecule type" value="Genomic_DNA"/>
</dbReference>
<gene>
    <name evidence="2" type="ORF">KC640_00070</name>
</gene>
<proteinExistence type="predicted"/>
<dbReference type="SUPFAM" id="SSF55874">
    <property type="entry name" value="ATPase domain of HSP90 chaperone/DNA topoisomerase II/histidine kinase"/>
    <property type="match status" value="1"/>
</dbReference>
<dbReference type="GO" id="GO:0016301">
    <property type="term" value="F:kinase activity"/>
    <property type="evidence" value="ECO:0007669"/>
    <property type="project" value="UniProtKB-KW"/>
</dbReference>
<dbReference type="AlphaFoldDB" id="A0A955I6T4"/>
<sequence>MPQENPKNIYQEFAEMITEVDSLLQENPANYAEIYTLLEKGGFTGKILSLVAAHFAGDDAKVSAAKHDIQGPLATVFSQIELLTDDEIALSAEDRNFITSTISTKWELFKSAFEALSSYDANEKHTQLAAFLIKLTSLFPRINISADYGGLQPGQIDQIETMIPTADLKISILELFNNSLKHGATGVNFRVTLTAESLIVEVEDDGAGIGEERLAEVQAALEAHSTTTAEPGVRGSSGSGLALIQNRGAIVKIEALQPTGVRQTLIAPLPR</sequence>
<dbReference type="InterPro" id="IPR036890">
    <property type="entry name" value="HATPase_C_sf"/>
</dbReference>
<keyword evidence="2" id="KW-0418">Kinase</keyword>
<dbReference type="InterPro" id="IPR003594">
    <property type="entry name" value="HATPase_dom"/>
</dbReference>
<evidence type="ECO:0000313" key="3">
    <source>
        <dbReference type="Proteomes" id="UP000760819"/>
    </source>
</evidence>
<evidence type="ECO:0000313" key="2">
    <source>
        <dbReference type="EMBL" id="MCA9378801.1"/>
    </source>
</evidence>
<keyword evidence="2" id="KW-0808">Transferase</keyword>
<organism evidence="2 3">
    <name type="scientific">Candidatus Dojkabacteria bacterium</name>
    <dbReference type="NCBI Taxonomy" id="2099670"/>
    <lineage>
        <taxon>Bacteria</taxon>
        <taxon>Candidatus Dojkabacteria</taxon>
    </lineage>
</organism>
<accession>A0A955I6T4</accession>
<dbReference type="Pfam" id="PF02518">
    <property type="entry name" value="HATPase_c"/>
    <property type="match status" value="1"/>
</dbReference>
<protein>
    <submittedName>
        <fullName evidence="2">Sensor histidine kinase</fullName>
    </submittedName>
</protein>
<dbReference type="Gene3D" id="3.30.565.10">
    <property type="entry name" value="Histidine kinase-like ATPase, C-terminal domain"/>
    <property type="match status" value="1"/>
</dbReference>
<reference evidence="2" key="1">
    <citation type="submission" date="2020-04" db="EMBL/GenBank/DDBJ databases">
        <authorList>
            <person name="Zhang T."/>
        </authorList>
    </citation>
    <scope>NUCLEOTIDE SEQUENCE</scope>
    <source>
        <strain evidence="2">HKST-UBA12</strain>
    </source>
</reference>
<feature type="domain" description="Histidine kinase/HSP90-like ATPase" evidence="1">
    <location>
        <begin position="168"/>
        <end position="244"/>
    </location>
</feature>
<name>A0A955I6T4_9BACT</name>
<comment type="caution">
    <text evidence="2">The sequence shown here is derived from an EMBL/GenBank/DDBJ whole genome shotgun (WGS) entry which is preliminary data.</text>
</comment>